<evidence type="ECO:0000313" key="2">
    <source>
        <dbReference type="Proteomes" id="UP001642360"/>
    </source>
</evidence>
<name>A0ABC8RVP7_9AQUA</name>
<dbReference type="Proteomes" id="UP001642360">
    <property type="component" value="Unassembled WGS sequence"/>
</dbReference>
<gene>
    <name evidence="1" type="ORF">ILEXP_LOCUS16107</name>
</gene>
<organism evidence="1 2">
    <name type="scientific">Ilex paraguariensis</name>
    <name type="common">yerba mate</name>
    <dbReference type="NCBI Taxonomy" id="185542"/>
    <lineage>
        <taxon>Eukaryota</taxon>
        <taxon>Viridiplantae</taxon>
        <taxon>Streptophyta</taxon>
        <taxon>Embryophyta</taxon>
        <taxon>Tracheophyta</taxon>
        <taxon>Spermatophyta</taxon>
        <taxon>Magnoliopsida</taxon>
        <taxon>eudicotyledons</taxon>
        <taxon>Gunneridae</taxon>
        <taxon>Pentapetalae</taxon>
        <taxon>asterids</taxon>
        <taxon>campanulids</taxon>
        <taxon>Aquifoliales</taxon>
        <taxon>Aquifoliaceae</taxon>
        <taxon>Ilex</taxon>
    </lineage>
</organism>
<sequence>MLYKLVGLVEYLRIIVRKLQGTTPNTVHALGVYDCSSSIAEYTSSSETPKQSQALTSLEVQITNLDEERRVPL</sequence>
<evidence type="ECO:0000313" key="1">
    <source>
        <dbReference type="EMBL" id="CAK9148181.1"/>
    </source>
</evidence>
<keyword evidence="2" id="KW-1185">Reference proteome</keyword>
<reference evidence="1 2" key="1">
    <citation type="submission" date="2024-02" db="EMBL/GenBank/DDBJ databases">
        <authorList>
            <person name="Vignale AGUSTIN F."/>
            <person name="Sosa J E."/>
            <person name="Modenutti C."/>
        </authorList>
    </citation>
    <scope>NUCLEOTIDE SEQUENCE [LARGE SCALE GENOMIC DNA]</scope>
</reference>
<proteinExistence type="predicted"/>
<protein>
    <submittedName>
        <fullName evidence="1">Uncharacterized protein</fullName>
    </submittedName>
</protein>
<dbReference type="EMBL" id="CAUOFW020001725">
    <property type="protein sequence ID" value="CAK9148181.1"/>
    <property type="molecule type" value="Genomic_DNA"/>
</dbReference>
<accession>A0ABC8RVP7</accession>
<comment type="caution">
    <text evidence="1">The sequence shown here is derived from an EMBL/GenBank/DDBJ whole genome shotgun (WGS) entry which is preliminary data.</text>
</comment>
<dbReference type="AlphaFoldDB" id="A0ABC8RVP7"/>